<keyword evidence="4" id="KW-0408">Iron</keyword>
<dbReference type="GO" id="GO:0051536">
    <property type="term" value="F:iron-sulfur cluster binding"/>
    <property type="evidence" value="ECO:0007669"/>
    <property type="project" value="UniProtKB-KW"/>
</dbReference>
<dbReference type="InterPro" id="IPR004137">
    <property type="entry name" value="HCP/CODH"/>
</dbReference>
<evidence type="ECO:0000313" key="6">
    <source>
        <dbReference type="EMBL" id="KWX13154.1"/>
    </source>
</evidence>
<dbReference type="VEuPathDB" id="GiardiaDB:QR46_2867"/>
<dbReference type="PANTHER" id="PTHR30109:SF0">
    <property type="entry name" value="HYDROXYLAMINE REDUCTASE"/>
    <property type="match status" value="1"/>
</dbReference>
<evidence type="ECO:0000256" key="1">
    <source>
        <dbReference type="ARBA" id="ARBA00022490"/>
    </source>
</evidence>
<dbReference type="InterPro" id="IPR011254">
    <property type="entry name" value="Prismane-like_sf"/>
</dbReference>
<comment type="caution">
    <text evidence="6">The sequence shown here is derived from an EMBL/GenBank/DDBJ whole genome shotgun (WGS) entry which is preliminary data.</text>
</comment>
<dbReference type="GO" id="GO:0042542">
    <property type="term" value="P:response to hydrogen peroxide"/>
    <property type="evidence" value="ECO:0007669"/>
    <property type="project" value="TreeGrafter"/>
</dbReference>
<dbReference type="GO" id="GO:0050418">
    <property type="term" value="F:hydroxylamine reductase activity"/>
    <property type="evidence" value="ECO:0007669"/>
    <property type="project" value="TreeGrafter"/>
</dbReference>
<gene>
    <name evidence="6" type="ORF">QR46_2867</name>
</gene>
<proteinExistence type="predicted"/>
<name>A0A132NSS8_GIAIN</name>
<organism evidence="6 7">
    <name type="scientific">Giardia duodenalis assemblage B</name>
    <dbReference type="NCBI Taxonomy" id="1394984"/>
    <lineage>
        <taxon>Eukaryota</taxon>
        <taxon>Metamonada</taxon>
        <taxon>Diplomonadida</taxon>
        <taxon>Hexamitidae</taxon>
        <taxon>Giardiinae</taxon>
        <taxon>Giardia</taxon>
    </lineage>
</organism>
<evidence type="ECO:0000256" key="5">
    <source>
        <dbReference type="ARBA" id="ARBA00023014"/>
    </source>
</evidence>
<dbReference type="Gene3D" id="3.40.50.2030">
    <property type="match status" value="2"/>
</dbReference>
<dbReference type="GO" id="GO:0046872">
    <property type="term" value="F:metal ion binding"/>
    <property type="evidence" value="ECO:0007669"/>
    <property type="project" value="UniProtKB-KW"/>
</dbReference>
<evidence type="ECO:0000313" key="7">
    <source>
        <dbReference type="Proteomes" id="UP000070089"/>
    </source>
</evidence>
<dbReference type="InterPro" id="IPR016100">
    <property type="entry name" value="Prismane_a-bundle"/>
</dbReference>
<dbReference type="InterPro" id="IPR010048">
    <property type="entry name" value="Hydroxylam_reduct"/>
</dbReference>
<keyword evidence="3" id="KW-0560">Oxidoreductase</keyword>
<keyword evidence="1" id="KW-0963">Cytoplasm</keyword>
<evidence type="ECO:0000256" key="2">
    <source>
        <dbReference type="ARBA" id="ARBA00022723"/>
    </source>
</evidence>
<dbReference type="OrthoDB" id="1470350at2759"/>
<dbReference type="GO" id="GO:0005737">
    <property type="term" value="C:cytoplasm"/>
    <property type="evidence" value="ECO:0007669"/>
    <property type="project" value="InterPro"/>
</dbReference>
<sequence>MGGPGDIEELSKMYCAQCEQTLHPTGCVRAGVCSKTPEAAAIQDAMIYGATLLGNFHLEEDHVLILQSIFATLTNVNFSAVDLRTRFLGPIVARLEALSGTNPSQTVADYLKLSKRILTEPKDDWIKVCRSTLAPDFLTRKYGSTSAGLRYLTLLGMKGLCAYAEHCYKLLSFNKAPLTELHQAMVPATTNLYNALFTDDLTTQDLLSCALGIGKANLSVTSLLDKLHADTLGVPTLCSVPVRMHPGKCVLITGHDMVDMLLLLTAAQEKGVHVYTHGEMFPAYTYPRLCSFSCFKGHFGTAWQNQQKEFPLFPGPIVFTSNCLKPPLPSYRDRVFVMDCVGFDDIKVVEGLDFSEVINCALESTGFESEEHCRSVEGMITTTGLEAEGFHADEIRGAGFNHRVLKKPEILSNLVNLVKTGQITCIQFNGGCDGASKDRSAFSKKALQADQKTLILTNSCGRFRLNRLQDYGEINGIPRLLDTGQCNDFYSLAQILIDLSGALGCSLNDLPLQIYVSWFEQKAIVQFLTFLHLGVKNITLGPSLPLFLTDDILQFLKENYGVTKITAV</sequence>
<protein>
    <submittedName>
        <fullName evidence="6">Putative hybrid cluster protein</fullName>
    </submittedName>
</protein>
<keyword evidence="2" id="KW-0479">Metal-binding</keyword>
<keyword evidence="5" id="KW-0411">Iron-sulfur</keyword>
<dbReference type="SUPFAM" id="SSF56821">
    <property type="entry name" value="Prismane protein-like"/>
    <property type="match status" value="1"/>
</dbReference>
<evidence type="ECO:0000256" key="4">
    <source>
        <dbReference type="ARBA" id="ARBA00023004"/>
    </source>
</evidence>
<dbReference type="AlphaFoldDB" id="A0A132NSS8"/>
<dbReference type="GO" id="GO:0004601">
    <property type="term" value="F:peroxidase activity"/>
    <property type="evidence" value="ECO:0007669"/>
    <property type="project" value="TreeGrafter"/>
</dbReference>
<dbReference type="Gene3D" id="1.20.1270.20">
    <property type="match status" value="2"/>
</dbReference>
<reference evidence="6 7" key="1">
    <citation type="journal article" date="2015" name="Mol. Biochem. Parasitol.">
        <title>Identification of polymorphic genes for use in assemblage B genotyping assays through comparative genomics of multiple assemblage B Giardia duodenalis isolates.</title>
        <authorList>
            <person name="Wielinga C."/>
            <person name="Thompson R.C."/>
            <person name="Monis P."/>
            <person name="Ryan U."/>
        </authorList>
    </citation>
    <scope>NUCLEOTIDE SEQUENCE [LARGE SCALE GENOMIC DNA]</scope>
    <source>
        <strain evidence="6 7">BAH15c1</strain>
    </source>
</reference>
<dbReference type="Proteomes" id="UP000070089">
    <property type="component" value="Unassembled WGS sequence"/>
</dbReference>
<accession>A0A132NSS8</accession>
<dbReference type="NCBIfam" id="NF003658">
    <property type="entry name" value="PRK05290.1"/>
    <property type="match status" value="1"/>
</dbReference>
<dbReference type="PIRSF" id="PIRSF000076">
    <property type="entry name" value="HCP"/>
    <property type="match status" value="1"/>
</dbReference>
<dbReference type="Pfam" id="PF03063">
    <property type="entry name" value="Prismane"/>
    <property type="match status" value="1"/>
</dbReference>
<dbReference type="EMBL" id="JXTI01000081">
    <property type="protein sequence ID" value="KWX13154.1"/>
    <property type="molecule type" value="Genomic_DNA"/>
</dbReference>
<dbReference type="InterPro" id="IPR016099">
    <property type="entry name" value="Prismane-like_a/b-sand"/>
</dbReference>
<dbReference type="NCBIfam" id="TIGR01703">
    <property type="entry name" value="hybrid_clust"/>
    <property type="match status" value="1"/>
</dbReference>
<evidence type="ECO:0000256" key="3">
    <source>
        <dbReference type="ARBA" id="ARBA00023002"/>
    </source>
</evidence>
<dbReference type="PANTHER" id="PTHR30109">
    <property type="entry name" value="HYDROXYLAMINE REDUCTASE"/>
    <property type="match status" value="1"/>
</dbReference>